<evidence type="ECO:0000256" key="5">
    <source>
        <dbReference type="ARBA" id="ARBA00023242"/>
    </source>
</evidence>
<comment type="subcellular location">
    <subcellularLocation>
        <location evidence="2">Cytoplasm</location>
    </subcellularLocation>
    <subcellularLocation>
        <location evidence="1">Nucleus</location>
    </subcellularLocation>
</comment>
<dbReference type="SMART" id="SM00185">
    <property type="entry name" value="ARM"/>
    <property type="match status" value="5"/>
</dbReference>
<dbReference type="EMBL" id="NBSH01000014">
    <property type="protein sequence ID" value="ORX34369.1"/>
    <property type="molecule type" value="Genomic_DNA"/>
</dbReference>
<evidence type="ECO:0000256" key="3">
    <source>
        <dbReference type="ARBA" id="ARBA00022490"/>
    </source>
</evidence>
<feature type="compositionally biased region" description="Polar residues" evidence="7">
    <location>
        <begin position="804"/>
        <end position="813"/>
    </location>
</feature>
<dbReference type="Proteomes" id="UP000193218">
    <property type="component" value="Unassembled WGS sequence"/>
</dbReference>
<dbReference type="SUPFAM" id="SSF48371">
    <property type="entry name" value="ARM repeat"/>
    <property type="match status" value="2"/>
</dbReference>
<evidence type="ECO:0000256" key="1">
    <source>
        <dbReference type="ARBA" id="ARBA00004123"/>
    </source>
</evidence>
<evidence type="ECO:0000313" key="9">
    <source>
        <dbReference type="Proteomes" id="UP000193218"/>
    </source>
</evidence>
<feature type="region of interest" description="Disordered" evidence="7">
    <location>
        <begin position="801"/>
        <end position="820"/>
    </location>
</feature>
<accession>A0A1Y1U8J8</accession>
<organism evidence="8 9">
    <name type="scientific">Kockovaella imperatae</name>
    <dbReference type="NCBI Taxonomy" id="4999"/>
    <lineage>
        <taxon>Eukaryota</taxon>
        <taxon>Fungi</taxon>
        <taxon>Dikarya</taxon>
        <taxon>Basidiomycota</taxon>
        <taxon>Agaricomycotina</taxon>
        <taxon>Tremellomycetes</taxon>
        <taxon>Tremellales</taxon>
        <taxon>Cuniculitremaceae</taxon>
        <taxon>Kockovaella</taxon>
    </lineage>
</organism>
<dbReference type="GO" id="GO:0005737">
    <property type="term" value="C:cytoplasm"/>
    <property type="evidence" value="ECO:0007669"/>
    <property type="project" value="UniProtKB-SubCell"/>
</dbReference>
<keyword evidence="4" id="KW-0677">Repeat</keyword>
<dbReference type="InParanoid" id="A0A1Y1U8J8"/>
<dbReference type="OrthoDB" id="5559898at2759"/>
<name>A0A1Y1U8J8_9TREE</name>
<dbReference type="Gene3D" id="1.25.10.10">
    <property type="entry name" value="Leucine-rich Repeat Variant"/>
    <property type="match status" value="2"/>
</dbReference>
<feature type="repeat" description="ARM" evidence="6">
    <location>
        <begin position="332"/>
        <end position="369"/>
    </location>
</feature>
<evidence type="ECO:0000256" key="7">
    <source>
        <dbReference type="SAM" id="MobiDB-lite"/>
    </source>
</evidence>
<dbReference type="RefSeq" id="XP_021868632.1">
    <property type="nucleotide sequence ID" value="XM_022018617.1"/>
</dbReference>
<gene>
    <name evidence="8" type="ORF">BD324DRAFT_653147</name>
</gene>
<dbReference type="GO" id="GO:0005634">
    <property type="term" value="C:nucleus"/>
    <property type="evidence" value="ECO:0007669"/>
    <property type="project" value="UniProtKB-SubCell"/>
</dbReference>
<feature type="region of interest" description="Disordered" evidence="7">
    <location>
        <begin position="307"/>
        <end position="330"/>
    </location>
</feature>
<dbReference type="PANTHER" id="PTHR15651">
    <property type="entry name" value="ARMADILLO REPEAT-CONTAINING PROTEIN 8"/>
    <property type="match status" value="1"/>
</dbReference>
<dbReference type="InterPro" id="IPR038739">
    <property type="entry name" value="ARMC8/Vid28"/>
</dbReference>
<proteinExistence type="predicted"/>
<dbReference type="PROSITE" id="PS50176">
    <property type="entry name" value="ARM_REPEAT"/>
    <property type="match status" value="1"/>
</dbReference>
<dbReference type="GeneID" id="33560426"/>
<dbReference type="AlphaFoldDB" id="A0A1Y1U8J8"/>
<comment type="caution">
    <text evidence="8">The sequence shown here is derived from an EMBL/GenBank/DDBJ whole genome shotgun (WGS) entry which is preliminary data.</text>
</comment>
<sequence length="820" mass="88621">MASDTFSRLESASTQDETLRQLKELKNAIIGNTWRKVEVAQDEHLIQFLLGLIGVPSIGAGKPQLDIINETVVIFASLANVGPLTLRPLLAAEVPAHLLNLVNSINRRSVGSPTSSGTRLLAPVLRALRNILVSTADTIWGQPWGVGVERKVVDTGLMREEDEQSVQSRKGKGVASSKGPEWSDMVSQTLPLIFEPDNLDSLLSLIYIDGDPQTLLPLFQLLARLIALPYHRRILASWTPPEYILDGETCPGVSPGSCPVVVDYLLQSLTTTTAVPGRKSNAKYLEAILDLVAATVKGQPKLANLVRKWSPSGTRTPDSGDQHESAEKDQSGTVPILVDLLRSNFTSVRIAAAACLTNLVKAEKGSRSVERIRSAVMTLQILVGVVGLLRSEGLEEKVKLCFILAALVSDDARLQKSAADQGCSTLIMEFYFDVDKGLERGDFGIDVASRGKEAALLALAALSFQHEPTRAMIAEAVPAFLPQILKCLSHPSYGVRAAACQLTRALSRTVAILRTSLVDSGVGEEVIMTLKREVENHSKLAKDPSSIGEDDAEGSQDHTVEVAATATLCNLIADYSPLKMALLREGGLELLCSLTHSPSEPLALNALWALKNLVFHGLESLKSQVMSVLTWSSLRDFIDSTTSLPLRVQAMEILQNILADATPAEISKAVDHLGEEDTIHLLKEAVGTGSNTELRVSALFVFSNLALGNDKARAMMTSRPEILNLLSEALNAKENAVKIPALRCLRHLVETNAKSRRPRQAVVDLLGPYGLKGRLKNLADHNPSLDVCHAATNLLEVLERSRESGVTSPTGTPTRAIDVR</sequence>
<feature type="region of interest" description="Disordered" evidence="7">
    <location>
        <begin position="159"/>
        <end position="182"/>
    </location>
</feature>
<dbReference type="InterPro" id="IPR000225">
    <property type="entry name" value="Armadillo"/>
</dbReference>
<keyword evidence="3" id="KW-0963">Cytoplasm</keyword>
<evidence type="ECO:0000256" key="2">
    <source>
        <dbReference type="ARBA" id="ARBA00004496"/>
    </source>
</evidence>
<evidence type="ECO:0000313" key="8">
    <source>
        <dbReference type="EMBL" id="ORX34369.1"/>
    </source>
</evidence>
<dbReference type="GO" id="GO:0043161">
    <property type="term" value="P:proteasome-mediated ubiquitin-dependent protein catabolic process"/>
    <property type="evidence" value="ECO:0007669"/>
    <property type="project" value="TreeGrafter"/>
</dbReference>
<dbReference type="GO" id="GO:0034657">
    <property type="term" value="C:GID complex"/>
    <property type="evidence" value="ECO:0007669"/>
    <property type="project" value="TreeGrafter"/>
</dbReference>
<dbReference type="InterPro" id="IPR016024">
    <property type="entry name" value="ARM-type_fold"/>
</dbReference>
<reference evidence="8 9" key="1">
    <citation type="submission" date="2017-03" db="EMBL/GenBank/DDBJ databases">
        <title>Widespread Adenine N6-methylation of Active Genes in Fungi.</title>
        <authorList>
            <consortium name="DOE Joint Genome Institute"/>
            <person name="Mondo S.J."/>
            <person name="Dannebaum R.O."/>
            <person name="Kuo R.C."/>
            <person name="Louie K.B."/>
            <person name="Bewick A.J."/>
            <person name="Labutti K."/>
            <person name="Haridas S."/>
            <person name="Kuo A."/>
            <person name="Salamov A."/>
            <person name="Ahrendt S.R."/>
            <person name="Lau R."/>
            <person name="Bowen B.P."/>
            <person name="Lipzen A."/>
            <person name="Sullivan W."/>
            <person name="Andreopoulos W.B."/>
            <person name="Clum A."/>
            <person name="Lindquist E."/>
            <person name="Daum C."/>
            <person name="Northen T.R."/>
            <person name="Ramamoorthy G."/>
            <person name="Schmitz R.J."/>
            <person name="Gryganskyi A."/>
            <person name="Culley D."/>
            <person name="Magnuson J."/>
            <person name="James T.Y."/>
            <person name="O'Malley M.A."/>
            <person name="Stajich J.E."/>
            <person name="Spatafora J.W."/>
            <person name="Visel A."/>
            <person name="Grigoriev I.V."/>
        </authorList>
    </citation>
    <scope>NUCLEOTIDE SEQUENCE [LARGE SCALE GENOMIC DNA]</scope>
    <source>
        <strain evidence="8 9">NRRL Y-17943</strain>
    </source>
</reference>
<keyword evidence="5" id="KW-0539">Nucleus</keyword>
<evidence type="ECO:0000256" key="4">
    <source>
        <dbReference type="ARBA" id="ARBA00022737"/>
    </source>
</evidence>
<feature type="compositionally biased region" description="Basic and acidic residues" evidence="7">
    <location>
        <begin position="318"/>
        <end position="330"/>
    </location>
</feature>
<dbReference type="STRING" id="4999.A0A1Y1U8J8"/>
<dbReference type="InterPro" id="IPR011989">
    <property type="entry name" value="ARM-like"/>
</dbReference>
<evidence type="ECO:0000256" key="6">
    <source>
        <dbReference type="PROSITE-ProRule" id="PRU00259"/>
    </source>
</evidence>
<dbReference type="PANTHER" id="PTHR15651:SF7">
    <property type="entry name" value="ARMADILLO REPEAT-CONTAINING PROTEIN 8"/>
    <property type="match status" value="1"/>
</dbReference>
<dbReference type="Pfam" id="PF00514">
    <property type="entry name" value="Arm"/>
    <property type="match status" value="2"/>
</dbReference>
<keyword evidence="9" id="KW-1185">Reference proteome</keyword>
<protein>
    <submittedName>
        <fullName evidence="8">Armadillo-type protein</fullName>
    </submittedName>
</protein>